<keyword evidence="3" id="KW-1185">Reference proteome</keyword>
<dbReference type="Proteomes" id="UP000655523">
    <property type="component" value="Unassembled WGS sequence"/>
</dbReference>
<reference evidence="2 3" key="1">
    <citation type="submission" date="2019-11" db="EMBL/GenBank/DDBJ databases">
        <title>Metabolism of dissolved organic matter in forest soils.</title>
        <authorList>
            <person name="Cyle K.T."/>
            <person name="Wilhelm R.C."/>
            <person name="Martinez C.E."/>
        </authorList>
    </citation>
    <scope>NUCLEOTIDE SEQUENCE [LARGE SCALE GENOMIC DNA]</scope>
    <source>
        <strain evidence="2 3">5N</strain>
    </source>
</reference>
<comment type="caution">
    <text evidence="2">The sequence shown here is derived from an EMBL/GenBank/DDBJ whole genome shotgun (WGS) entry which is preliminary data.</text>
</comment>
<dbReference type="InterPro" id="IPR025504">
    <property type="entry name" value="GLUCM_C"/>
</dbReference>
<evidence type="ECO:0000313" key="2">
    <source>
        <dbReference type="EMBL" id="NPT61958.1"/>
    </source>
</evidence>
<organism evidence="2 3">
    <name type="scientific">Paraburkholderia elongata</name>
    <dbReference type="NCBI Taxonomy" id="2675747"/>
    <lineage>
        <taxon>Bacteria</taxon>
        <taxon>Pseudomonadati</taxon>
        <taxon>Pseudomonadota</taxon>
        <taxon>Betaproteobacteria</taxon>
        <taxon>Burkholderiales</taxon>
        <taxon>Burkholderiaceae</taxon>
        <taxon>Paraburkholderia</taxon>
    </lineage>
</organism>
<dbReference type="AlphaFoldDB" id="A0A972P0P1"/>
<protein>
    <submittedName>
        <fullName evidence="2">DUF4392 domain-containing protein</fullName>
    </submittedName>
</protein>
<feature type="domain" description="D-glutamate cyclase-like C-terminal" evidence="1">
    <location>
        <begin position="5"/>
        <end position="129"/>
    </location>
</feature>
<name>A0A972P0P1_9BURK</name>
<sequence length="131" mass="13469">MVGFAQGGLEHAARSIMSTPNAHVGIVTGFFIRNAVPPSPETDGLGGMAHMAAGLANAGIPVTVISDAPCSKAVWAITTELPETVALEITSVSKASVVALRERLAAGERPITHLIAIERVAPGSDGKPHRE</sequence>
<dbReference type="EMBL" id="WOEZ01000293">
    <property type="protein sequence ID" value="NPT61958.1"/>
    <property type="molecule type" value="Genomic_DNA"/>
</dbReference>
<gene>
    <name evidence="2" type="ORF">GNZ13_47430</name>
</gene>
<dbReference type="Pfam" id="PF14336">
    <property type="entry name" value="GLUCM-like_C"/>
    <property type="match status" value="1"/>
</dbReference>
<proteinExistence type="predicted"/>
<evidence type="ECO:0000313" key="3">
    <source>
        <dbReference type="Proteomes" id="UP000655523"/>
    </source>
</evidence>
<evidence type="ECO:0000259" key="1">
    <source>
        <dbReference type="Pfam" id="PF14336"/>
    </source>
</evidence>
<dbReference type="Gene3D" id="3.90.1640.20">
    <property type="entry name" value="TON_0340"/>
    <property type="match status" value="1"/>
</dbReference>
<accession>A0A972P0P1</accession>